<keyword evidence="2" id="KW-1185">Reference proteome</keyword>
<reference evidence="1 2" key="1">
    <citation type="submission" date="2024-02" db="EMBL/GenBank/DDBJ databases">
        <authorList>
            <person name="Chen Y."/>
            <person name="Shah S."/>
            <person name="Dougan E. K."/>
            <person name="Thang M."/>
            <person name="Chan C."/>
        </authorList>
    </citation>
    <scope>NUCLEOTIDE SEQUENCE [LARGE SCALE GENOMIC DNA]</scope>
</reference>
<name>A0ABP0KVJ7_9DINO</name>
<protein>
    <submittedName>
        <fullName evidence="1">Uncharacterized protein</fullName>
    </submittedName>
</protein>
<accession>A0ABP0KVJ7</accession>
<evidence type="ECO:0000313" key="1">
    <source>
        <dbReference type="EMBL" id="CAK9030743.1"/>
    </source>
</evidence>
<evidence type="ECO:0000313" key="2">
    <source>
        <dbReference type="Proteomes" id="UP001642484"/>
    </source>
</evidence>
<organism evidence="1 2">
    <name type="scientific">Durusdinium trenchii</name>
    <dbReference type="NCBI Taxonomy" id="1381693"/>
    <lineage>
        <taxon>Eukaryota</taxon>
        <taxon>Sar</taxon>
        <taxon>Alveolata</taxon>
        <taxon>Dinophyceae</taxon>
        <taxon>Suessiales</taxon>
        <taxon>Symbiodiniaceae</taxon>
        <taxon>Durusdinium</taxon>
    </lineage>
</organism>
<gene>
    <name evidence="1" type="ORF">CCMP2556_LOCUS18004</name>
</gene>
<sequence length="103" mass="11824">MKVECIRVTLMAKRRGRRRKLHEPLSLPRSLSFIRCHTLCDAIPELYELWPGSCDGMDERRADGSWQIGRLSPISHGRRSHGKWGRALVVWIAENVMNEGEGV</sequence>
<proteinExistence type="predicted"/>
<comment type="caution">
    <text evidence="1">The sequence shown here is derived from an EMBL/GenBank/DDBJ whole genome shotgun (WGS) entry which is preliminary data.</text>
</comment>
<dbReference type="EMBL" id="CAXAMN010010091">
    <property type="protein sequence ID" value="CAK9030743.1"/>
    <property type="molecule type" value="Genomic_DNA"/>
</dbReference>
<dbReference type="Proteomes" id="UP001642484">
    <property type="component" value="Unassembled WGS sequence"/>
</dbReference>